<keyword evidence="12" id="KW-1185">Reference proteome</keyword>
<feature type="transmembrane region" description="Helical" evidence="9">
    <location>
        <begin position="337"/>
        <end position="358"/>
    </location>
</feature>
<feature type="transmembrane region" description="Helical" evidence="9">
    <location>
        <begin position="228"/>
        <end position="247"/>
    </location>
</feature>
<dbReference type="STRING" id="7370.A0A1I8MQL5"/>
<dbReference type="RefSeq" id="XP_005176396.1">
    <property type="nucleotide sequence ID" value="XM_005176339.3"/>
</dbReference>
<feature type="coiled-coil region" evidence="7">
    <location>
        <begin position="420"/>
        <end position="451"/>
    </location>
</feature>
<evidence type="ECO:0000256" key="9">
    <source>
        <dbReference type="SAM" id="Phobius"/>
    </source>
</evidence>
<evidence type="ECO:0000313" key="13">
    <source>
        <dbReference type="RefSeq" id="XP_005176396.1"/>
    </source>
</evidence>
<evidence type="ECO:0000256" key="3">
    <source>
        <dbReference type="ARBA" id="ARBA00022692"/>
    </source>
</evidence>
<dbReference type="EnsemblMetazoa" id="MDOA007440-RB">
    <property type="protein sequence ID" value="MDOA007440-PB"/>
    <property type="gene ID" value="MDOA007440"/>
</dbReference>
<evidence type="ECO:0000313" key="12">
    <source>
        <dbReference type="Proteomes" id="UP001652621"/>
    </source>
</evidence>
<feature type="compositionally biased region" description="Polar residues" evidence="8">
    <location>
        <begin position="677"/>
        <end position="686"/>
    </location>
</feature>
<evidence type="ECO:0000313" key="14">
    <source>
        <dbReference type="RefSeq" id="XP_011296041.1"/>
    </source>
</evidence>
<feature type="transmembrane region" description="Helical" evidence="9">
    <location>
        <begin position="121"/>
        <end position="140"/>
    </location>
</feature>
<keyword evidence="6 9" id="KW-0472">Membrane</keyword>
<organism evidence="11">
    <name type="scientific">Musca domestica</name>
    <name type="common">House fly</name>
    <dbReference type="NCBI Taxonomy" id="7370"/>
    <lineage>
        <taxon>Eukaryota</taxon>
        <taxon>Metazoa</taxon>
        <taxon>Ecdysozoa</taxon>
        <taxon>Arthropoda</taxon>
        <taxon>Hexapoda</taxon>
        <taxon>Insecta</taxon>
        <taxon>Pterygota</taxon>
        <taxon>Neoptera</taxon>
        <taxon>Endopterygota</taxon>
        <taxon>Diptera</taxon>
        <taxon>Brachycera</taxon>
        <taxon>Muscomorpha</taxon>
        <taxon>Muscoidea</taxon>
        <taxon>Muscidae</taxon>
        <taxon>Musca</taxon>
    </lineage>
</organism>
<evidence type="ECO:0000256" key="5">
    <source>
        <dbReference type="ARBA" id="ARBA00022989"/>
    </source>
</evidence>
<gene>
    <name evidence="11" type="primary">101895009</name>
    <name evidence="13 14" type="synonym">LOC101895009</name>
</gene>
<accession>A0A1I8MQL5</accession>
<dbReference type="GO" id="GO:0016020">
    <property type="term" value="C:membrane"/>
    <property type="evidence" value="ECO:0007669"/>
    <property type="project" value="UniProtKB-SubCell"/>
</dbReference>
<evidence type="ECO:0000256" key="2">
    <source>
        <dbReference type="ARBA" id="ARBA00022448"/>
    </source>
</evidence>
<dbReference type="VEuPathDB" id="VectorBase:MDOMA2_012886"/>
<dbReference type="AlphaFoldDB" id="A0A1I8MQL5"/>
<feature type="compositionally biased region" description="Basic and acidic residues" evidence="8">
    <location>
        <begin position="545"/>
        <end position="555"/>
    </location>
</feature>
<feature type="transmembrane region" description="Helical" evidence="9">
    <location>
        <begin position="370"/>
        <end position="389"/>
    </location>
</feature>
<dbReference type="Proteomes" id="UP001652621">
    <property type="component" value="Unplaced"/>
</dbReference>
<reference evidence="13 14" key="2">
    <citation type="submission" date="2025-04" db="UniProtKB">
        <authorList>
            <consortium name="RefSeq"/>
        </authorList>
    </citation>
    <scope>IDENTIFICATION</scope>
    <source>
        <strain evidence="13 14">Aabys</strain>
    </source>
</reference>
<dbReference type="RefSeq" id="XP_011296041.1">
    <property type="nucleotide sequence ID" value="XM_011297739.2"/>
</dbReference>
<feature type="region of interest" description="Disordered" evidence="8">
    <location>
        <begin position="545"/>
        <end position="572"/>
    </location>
</feature>
<evidence type="ECO:0000256" key="6">
    <source>
        <dbReference type="ARBA" id="ARBA00023136"/>
    </source>
</evidence>
<evidence type="ECO:0000256" key="8">
    <source>
        <dbReference type="SAM" id="MobiDB-lite"/>
    </source>
</evidence>
<proteinExistence type="predicted"/>
<dbReference type="VEuPathDB" id="VectorBase:MDOA007440"/>
<feature type="coiled-coil region" evidence="7">
    <location>
        <begin position="572"/>
        <end position="633"/>
    </location>
</feature>
<comment type="subcellular location">
    <subcellularLocation>
        <location evidence="1">Membrane</location>
        <topology evidence="1">Multi-pass membrane protein</topology>
    </subcellularLocation>
</comment>
<keyword evidence="2" id="KW-0813">Transport</keyword>
<feature type="region of interest" description="Disordered" evidence="8">
    <location>
        <begin position="649"/>
        <end position="688"/>
    </location>
</feature>
<keyword evidence="4" id="KW-0029">Amino-acid transport</keyword>
<sequence length="868" mass="96924">MLANSGYVMTLANSIIGVGILAMPFCFQKCGIILSIVLLVASNWVTRICCHYLIKTSLLTRRKSFELLGFHAFGTSGKLLVELCIIGYLLGTCITYFVVVGDLGPQIVKKMLSLEHDYHHLRTLLMCGVTLVCIIPLGMLKNVSSLSTVCTASIGFYVCLVIKIILESETHIKANDWTDKVVYWQPSGVLQCLPIFSMALSCQMQLFEVFTTINNQSLEKLNSIVRNATWICTFVYIAVGFFGYVAFCTQKFSGNILMNLSPSFGSDVIKIGFVLSVAFSFPLVIFPCRASLYSLLYKKGQMDVSAYIPETRFKAITLFIVIFSLGVALTIPSVELIIGLVGSTIGVAICVMFPAACFRSIIRKNSMERSLAQLIIIGGFCLMILGTYANLSAIDEKSSGAHLDVPKIDEKILKPSEGPHDFLDEKIKNIEKAMEEKYAKVEEASKNQELKKNLEQPLLKANNTQITAKLQKPSPPPPLPVDEIHPQHEEVNAKEKKSEEIKPPLVLENKKEGNEPPAAKEEIKIVEKEVNLKLNFENKIAETKPEIAKKSEDGKTTASAAALPQQTIDHDAIRKDEEIAKEEMKIEKKQENEELKKTKEELEKTKDLLEKKVEELKEELVKQNQETQNLVVEKLGEVVEKFEEIERKVQNQKVDDSPNQVAKEEKQENKPQEDLNHANNTDSQIKPSKGSLISILTENRNLSNDHLNNTKQESAVYEPLSYKTGELIEHARNGSNLEKRLPLPLALLINASQAKINDTNVNIKLLNQTLSLSNKTMETDKINIDSIRREILQLHETADITNPTKQTLPLDNKENTHRIKRSNLMTQDNCLPEPNIGQLMAAASSLSNGGGDLEMKIGRDLKSINTED</sequence>
<dbReference type="GeneID" id="101895009"/>
<keyword evidence="3 9" id="KW-0812">Transmembrane</keyword>
<dbReference type="EnsemblMetazoa" id="MDOA007440-RA">
    <property type="protein sequence ID" value="MDOA007440-PA"/>
    <property type="gene ID" value="MDOA007440"/>
</dbReference>
<evidence type="ECO:0000256" key="1">
    <source>
        <dbReference type="ARBA" id="ARBA00004141"/>
    </source>
</evidence>
<feature type="transmembrane region" description="Helical" evidence="9">
    <location>
        <begin position="32"/>
        <end position="54"/>
    </location>
</feature>
<feature type="transmembrane region" description="Helical" evidence="9">
    <location>
        <begin position="146"/>
        <end position="166"/>
    </location>
</feature>
<protein>
    <submittedName>
        <fullName evidence="13 14">Sodium-coupled neutral amino acid transporter 10</fullName>
    </submittedName>
</protein>
<keyword evidence="7" id="KW-0175">Coiled coil</keyword>
<dbReference type="OrthoDB" id="513400at2759"/>
<evidence type="ECO:0000256" key="4">
    <source>
        <dbReference type="ARBA" id="ARBA00022970"/>
    </source>
</evidence>
<dbReference type="PANTHER" id="PTHR22950">
    <property type="entry name" value="AMINO ACID TRANSPORTER"/>
    <property type="match status" value="1"/>
</dbReference>
<dbReference type="KEGG" id="mde:101895009"/>
<dbReference type="Pfam" id="PF01490">
    <property type="entry name" value="Aa_trans"/>
    <property type="match status" value="1"/>
</dbReference>
<evidence type="ECO:0000259" key="10">
    <source>
        <dbReference type="Pfam" id="PF01490"/>
    </source>
</evidence>
<name>A0A1I8MQL5_MUSDO</name>
<keyword evidence="5 9" id="KW-1133">Transmembrane helix</keyword>
<evidence type="ECO:0000256" key="7">
    <source>
        <dbReference type="SAM" id="Coils"/>
    </source>
</evidence>
<dbReference type="PANTHER" id="PTHR22950:SF646">
    <property type="entry name" value="SODIUM-COUPLED NEUTRAL AMINO ACID TRANSPORTER 10-RELATED"/>
    <property type="match status" value="1"/>
</dbReference>
<feature type="domain" description="Amino acid transporter transmembrane" evidence="10">
    <location>
        <begin position="8"/>
        <end position="389"/>
    </location>
</feature>
<feature type="transmembrane region" description="Helical" evidence="9">
    <location>
        <begin position="79"/>
        <end position="100"/>
    </location>
</feature>
<feature type="compositionally biased region" description="Basic and acidic residues" evidence="8">
    <location>
        <begin position="649"/>
        <end position="676"/>
    </location>
</feature>
<feature type="transmembrane region" description="Helical" evidence="9">
    <location>
        <begin position="313"/>
        <end position="331"/>
    </location>
</feature>
<dbReference type="GO" id="GO:0015179">
    <property type="term" value="F:L-amino acid transmembrane transporter activity"/>
    <property type="evidence" value="ECO:0007669"/>
    <property type="project" value="TreeGrafter"/>
</dbReference>
<feature type="transmembrane region" description="Helical" evidence="9">
    <location>
        <begin position="267"/>
        <end position="292"/>
    </location>
</feature>
<reference evidence="11" key="1">
    <citation type="submission" date="2020-05" db="UniProtKB">
        <authorList>
            <consortium name="EnsemblMetazoa"/>
        </authorList>
    </citation>
    <scope>IDENTIFICATION</scope>
    <source>
        <strain evidence="11">Aabys</strain>
    </source>
</reference>
<dbReference type="eggNOG" id="KOG1305">
    <property type="taxonomic scope" value="Eukaryota"/>
</dbReference>
<evidence type="ECO:0000313" key="11">
    <source>
        <dbReference type="EnsemblMetazoa" id="MDOA007440-PA"/>
    </source>
</evidence>
<feature type="transmembrane region" description="Helical" evidence="9">
    <location>
        <begin position="6"/>
        <end position="25"/>
    </location>
</feature>
<feature type="compositionally biased region" description="Polar residues" evidence="8">
    <location>
        <begin position="556"/>
        <end position="567"/>
    </location>
</feature>
<dbReference type="InterPro" id="IPR013057">
    <property type="entry name" value="AA_transpt_TM"/>
</dbReference>